<name>A0ABP7J759_9ACTN</name>
<evidence type="ECO:0000313" key="2">
    <source>
        <dbReference type="Proteomes" id="UP001501821"/>
    </source>
</evidence>
<gene>
    <name evidence="1" type="ORF">GCM10022242_40490</name>
</gene>
<evidence type="ECO:0000313" key="1">
    <source>
        <dbReference type="EMBL" id="GAA3835453.1"/>
    </source>
</evidence>
<dbReference type="Proteomes" id="UP001501821">
    <property type="component" value="Unassembled WGS sequence"/>
</dbReference>
<organism evidence="1 2">
    <name type="scientific">Nocardioides panacisoli</name>
    <dbReference type="NCBI Taxonomy" id="627624"/>
    <lineage>
        <taxon>Bacteria</taxon>
        <taxon>Bacillati</taxon>
        <taxon>Actinomycetota</taxon>
        <taxon>Actinomycetes</taxon>
        <taxon>Propionibacteriales</taxon>
        <taxon>Nocardioidaceae</taxon>
        <taxon>Nocardioides</taxon>
    </lineage>
</organism>
<proteinExistence type="predicted"/>
<accession>A0ABP7J759</accession>
<dbReference type="Pfam" id="PF19457">
    <property type="entry name" value="DUF5994"/>
    <property type="match status" value="1"/>
</dbReference>
<dbReference type="RefSeq" id="WP_344778908.1">
    <property type="nucleotide sequence ID" value="NZ_BAABAH010000022.1"/>
</dbReference>
<comment type="caution">
    <text evidence="1">The sequence shown here is derived from an EMBL/GenBank/DDBJ whole genome shotgun (WGS) entry which is preliminary data.</text>
</comment>
<protein>
    <submittedName>
        <fullName evidence="1">Uncharacterized protein</fullName>
    </submittedName>
</protein>
<keyword evidence="2" id="KW-1185">Reference proteome</keyword>
<reference evidence="2" key="1">
    <citation type="journal article" date="2019" name="Int. J. Syst. Evol. Microbiol.">
        <title>The Global Catalogue of Microorganisms (GCM) 10K type strain sequencing project: providing services to taxonomists for standard genome sequencing and annotation.</title>
        <authorList>
            <consortium name="The Broad Institute Genomics Platform"/>
            <consortium name="The Broad Institute Genome Sequencing Center for Infectious Disease"/>
            <person name="Wu L."/>
            <person name="Ma J."/>
        </authorList>
    </citation>
    <scope>NUCLEOTIDE SEQUENCE [LARGE SCALE GENOMIC DNA]</scope>
    <source>
        <strain evidence="2">JCM 16953</strain>
    </source>
</reference>
<dbReference type="EMBL" id="BAABAH010000022">
    <property type="protein sequence ID" value="GAA3835453.1"/>
    <property type="molecule type" value="Genomic_DNA"/>
</dbReference>
<sequence length="140" mass="15470">MATVSSPALRLQRDLTRRPYGGGWWPSGSGVAREVLDLVEQWPANLPSILRYAYISDDWDQSESRVPPRYRTRTLILSLSDRSSCRLLQIPTDTPADVAEELLARASDADSTWRRVDFVSTFRGAPPAEAAAPDAAGALR</sequence>
<dbReference type="InterPro" id="IPR046036">
    <property type="entry name" value="DUF5994"/>
</dbReference>